<organism evidence="2 3">
    <name type="scientific">Geobacillus stearothermophilus</name>
    <name type="common">Bacillus stearothermophilus</name>
    <dbReference type="NCBI Taxonomy" id="1422"/>
    <lineage>
        <taxon>Bacteria</taxon>
        <taxon>Bacillati</taxon>
        <taxon>Bacillota</taxon>
        <taxon>Bacilli</taxon>
        <taxon>Bacillales</taxon>
        <taxon>Anoxybacillaceae</taxon>
        <taxon>Geobacillus</taxon>
    </lineage>
</organism>
<accession>A0A150M2S8</accession>
<protein>
    <submittedName>
        <fullName evidence="2">Uncharacterized protein</fullName>
    </submittedName>
</protein>
<evidence type="ECO:0000256" key="1">
    <source>
        <dbReference type="SAM" id="Phobius"/>
    </source>
</evidence>
<dbReference type="Proteomes" id="UP000075424">
    <property type="component" value="Unassembled WGS sequence"/>
</dbReference>
<proteinExistence type="predicted"/>
<feature type="transmembrane region" description="Helical" evidence="1">
    <location>
        <begin position="24"/>
        <end position="41"/>
    </location>
</feature>
<dbReference type="EMBL" id="LQYV01000162">
    <property type="protein sequence ID" value="KYD18890.1"/>
    <property type="molecule type" value="Genomic_DNA"/>
</dbReference>
<gene>
    <name evidence="2" type="ORF">B4109_0734</name>
</gene>
<sequence length="61" mass="7097">MPYYDECACRQHRNDEPSSPHNRLFHIVCSRLSLLTAYFIINHVGGKIVKIINKIISKNIE</sequence>
<comment type="caution">
    <text evidence="2">The sequence shown here is derived from an EMBL/GenBank/DDBJ whole genome shotgun (WGS) entry which is preliminary data.</text>
</comment>
<evidence type="ECO:0000313" key="2">
    <source>
        <dbReference type="EMBL" id="KYD18890.1"/>
    </source>
</evidence>
<dbReference type="AlphaFoldDB" id="A0A150M2S8"/>
<keyword evidence="1" id="KW-1133">Transmembrane helix</keyword>
<reference evidence="2 3" key="1">
    <citation type="submission" date="2016-01" db="EMBL/GenBank/DDBJ databases">
        <title>Draft Genome Sequences of Seven Thermophilic Sporeformers Isolated from Foods.</title>
        <authorList>
            <person name="Berendsen E.M."/>
            <person name="Wells-Bennik M.H."/>
            <person name="Krawcyk A.O."/>
            <person name="De Jong A."/>
            <person name="Holsappel S."/>
            <person name="Eijlander R.T."/>
            <person name="Kuipers O.P."/>
        </authorList>
    </citation>
    <scope>NUCLEOTIDE SEQUENCE [LARGE SCALE GENOMIC DNA]</scope>
    <source>
        <strain evidence="2 3">B4109</strain>
    </source>
</reference>
<keyword evidence="1" id="KW-0472">Membrane</keyword>
<keyword evidence="1" id="KW-0812">Transmembrane</keyword>
<name>A0A150M2S8_GEOSE</name>
<evidence type="ECO:0000313" key="3">
    <source>
        <dbReference type="Proteomes" id="UP000075424"/>
    </source>
</evidence>